<feature type="active site" evidence="7">
    <location>
        <position position="222"/>
    </location>
</feature>
<dbReference type="Proteomes" id="UP001319200">
    <property type="component" value="Unassembled WGS sequence"/>
</dbReference>
<name>A0AAP2GQQ9_9BACT</name>
<dbReference type="InterPro" id="IPR003159">
    <property type="entry name" value="Lyase_8_central_dom"/>
</dbReference>
<dbReference type="SUPFAM" id="SSF74650">
    <property type="entry name" value="Galactose mutarotase-like"/>
    <property type="match status" value="1"/>
</dbReference>
<evidence type="ECO:0000256" key="3">
    <source>
        <dbReference type="ARBA" id="ARBA00011245"/>
    </source>
</evidence>
<keyword evidence="4" id="KW-0732">Signal</keyword>
<dbReference type="Pfam" id="PF02278">
    <property type="entry name" value="Lyase_8"/>
    <property type="match status" value="1"/>
</dbReference>
<dbReference type="GO" id="GO:0030246">
    <property type="term" value="F:carbohydrate binding"/>
    <property type="evidence" value="ECO:0007669"/>
    <property type="project" value="InterPro"/>
</dbReference>
<feature type="domain" description="Polysaccharide lyase 8 N-terminal alpha-helical" evidence="10">
    <location>
        <begin position="13"/>
        <end position="280"/>
    </location>
</feature>
<dbReference type="Gene3D" id="2.70.98.10">
    <property type="match status" value="1"/>
</dbReference>
<evidence type="ECO:0000256" key="7">
    <source>
        <dbReference type="PIRSR" id="PIRSR638970-1"/>
    </source>
</evidence>
<evidence type="ECO:0000259" key="9">
    <source>
        <dbReference type="Pfam" id="PF02884"/>
    </source>
</evidence>
<proteinExistence type="inferred from homology"/>
<dbReference type="EMBL" id="JAHESF010000022">
    <property type="protein sequence ID" value="MBT1699220.1"/>
    <property type="molecule type" value="Genomic_DNA"/>
</dbReference>
<dbReference type="Pfam" id="PF02884">
    <property type="entry name" value="Lyase_8_C"/>
    <property type="match status" value="1"/>
</dbReference>
<protein>
    <recommendedName>
        <fullName evidence="13">Chondroitin AC lyase</fullName>
    </recommendedName>
</protein>
<evidence type="ECO:0000313" key="12">
    <source>
        <dbReference type="Proteomes" id="UP001319200"/>
    </source>
</evidence>
<dbReference type="GO" id="GO:0005576">
    <property type="term" value="C:extracellular region"/>
    <property type="evidence" value="ECO:0007669"/>
    <property type="project" value="InterPro"/>
</dbReference>
<comment type="caution">
    <text evidence="11">The sequence shown here is derived from an EMBL/GenBank/DDBJ whole genome shotgun (WGS) entry which is preliminary data.</text>
</comment>
<keyword evidence="12" id="KW-1185">Reference proteome</keyword>
<dbReference type="InterPro" id="IPR004103">
    <property type="entry name" value="Lyase_8_C"/>
</dbReference>
<sequence>MQLVIIICLLSITCSAQVDTVLNRYREYLFRTAQHPKAGEVKQWMDSLDAQGQWPDVNYLDKEPADWKVARHLKRIGEMSLAWAYPESPYYHDDVVLQKTFVALDHWLVKRYQNSNWWHNQIGVPRYARDILILLRHELSPERFRQALEVLAQHRVQGRGAGANLMWSADLGLHYGLLAGDNALVNRCRELMVNEIAVSDGEGIQADNSFHQHSKRLQMFQYGKAFLWETVRVAWQLRGTPLALPEDKADIMTSFVLEGWQWMARGINTVPGTMDRSSSRVGELRSPDLRPLIPFLMELQPSRAAAFKKMMSIQNGGETLEGFRYYPYSDFSVFHRSGFSFFVKTISTRTLPTESFNGENLKGKLLNSGDAYLIRNGQEYFDLMPAWDWTALPGVTTFKAAAKITQHAFAGSVSNGVSGLTAMDYALTDQAQQKKLSARKFWACHNDAVVCLVSDITGTGLTDDIYTAMDQSRWQGDVTVNKKGNVLAAGTHKLKDVKWIHHAGFVYMPIHFYKASVELRLQSVTANWKTINVSQPDKNFSEKIFMPVLHHEGNNGLSAGYAIAYCPVPEQAAKLAAKPGWSVLRNSKDCQAVLFDDGTMMASFFNAHTLPFHSFTLEVDRPCLVMVSSNKMYVSDPLHQGGAVRVKWNNTVRNIDVPADGTSAEAGIVESPRK</sequence>
<evidence type="ECO:0000256" key="2">
    <source>
        <dbReference type="ARBA" id="ARBA00006699"/>
    </source>
</evidence>
<organism evidence="11 12">
    <name type="scientific">Chryseosolibacter histidini</name>
    <dbReference type="NCBI Taxonomy" id="2782349"/>
    <lineage>
        <taxon>Bacteria</taxon>
        <taxon>Pseudomonadati</taxon>
        <taxon>Bacteroidota</taxon>
        <taxon>Cytophagia</taxon>
        <taxon>Cytophagales</taxon>
        <taxon>Chryseotaleaceae</taxon>
        <taxon>Chryseosolibacter</taxon>
    </lineage>
</organism>
<dbReference type="Gene3D" id="1.50.10.100">
    <property type="entry name" value="Chondroitin AC/alginate lyase"/>
    <property type="match status" value="1"/>
</dbReference>
<evidence type="ECO:0000313" key="11">
    <source>
        <dbReference type="EMBL" id="MBT1699220.1"/>
    </source>
</evidence>
<comment type="subunit">
    <text evidence="3">Monomer.</text>
</comment>
<dbReference type="PANTHER" id="PTHR38481">
    <property type="entry name" value="HYALURONATE LYASE"/>
    <property type="match status" value="1"/>
</dbReference>
<feature type="domain" description="Polysaccharide lyase family 8 C-terminal" evidence="9">
    <location>
        <begin position="582"/>
        <end position="644"/>
    </location>
</feature>
<keyword evidence="6" id="KW-0456">Lyase</keyword>
<evidence type="ECO:0000256" key="5">
    <source>
        <dbReference type="ARBA" id="ARBA00022837"/>
    </source>
</evidence>
<dbReference type="GO" id="GO:0016837">
    <property type="term" value="F:carbon-oxygen lyase activity, acting on polysaccharides"/>
    <property type="evidence" value="ECO:0007669"/>
    <property type="project" value="UniProtKB-ARBA"/>
</dbReference>
<dbReference type="InterPro" id="IPR011071">
    <property type="entry name" value="Lyase_8-like_C"/>
</dbReference>
<feature type="active site" evidence="7">
    <location>
        <position position="276"/>
    </location>
</feature>
<dbReference type="InterPro" id="IPR012970">
    <property type="entry name" value="Lyase_8_alpha_N"/>
</dbReference>
<dbReference type="Pfam" id="PF08124">
    <property type="entry name" value="Lyase_8_N"/>
    <property type="match status" value="1"/>
</dbReference>
<dbReference type="PANTHER" id="PTHR38481:SF1">
    <property type="entry name" value="HYALURONATE LYASE"/>
    <property type="match status" value="1"/>
</dbReference>
<evidence type="ECO:0000256" key="6">
    <source>
        <dbReference type="ARBA" id="ARBA00023239"/>
    </source>
</evidence>
<evidence type="ECO:0000256" key="1">
    <source>
        <dbReference type="ARBA" id="ARBA00001913"/>
    </source>
</evidence>
<evidence type="ECO:0008006" key="13">
    <source>
        <dbReference type="Google" id="ProtNLM"/>
    </source>
</evidence>
<dbReference type="SUPFAM" id="SSF48230">
    <property type="entry name" value="Chondroitin AC/alginate lyase"/>
    <property type="match status" value="1"/>
</dbReference>
<evidence type="ECO:0000256" key="4">
    <source>
        <dbReference type="ARBA" id="ARBA00022729"/>
    </source>
</evidence>
<feature type="active site" evidence="7">
    <location>
        <position position="213"/>
    </location>
</feature>
<evidence type="ECO:0000259" key="8">
    <source>
        <dbReference type="Pfam" id="PF02278"/>
    </source>
</evidence>
<dbReference type="GO" id="GO:0005975">
    <property type="term" value="P:carbohydrate metabolic process"/>
    <property type="evidence" value="ECO:0007669"/>
    <property type="project" value="InterPro"/>
</dbReference>
<dbReference type="RefSeq" id="WP_254166981.1">
    <property type="nucleotide sequence ID" value="NZ_JAHESF010000022.1"/>
</dbReference>
<evidence type="ECO:0000259" key="10">
    <source>
        <dbReference type="Pfam" id="PF08124"/>
    </source>
</evidence>
<dbReference type="InterPro" id="IPR008929">
    <property type="entry name" value="Chondroitin_lyas"/>
</dbReference>
<dbReference type="InterPro" id="IPR014718">
    <property type="entry name" value="GH-type_carb-bd"/>
</dbReference>
<dbReference type="InterPro" id="IPR011013">
    <property type="entry name" value="Gal_mutarotase_sf_dom"/>
</dbReference>
<feature type="domain" description="Polysaccharide lyase family 8 central" evidence="8">
    <location>
        <begin position="324"/>
        <end position="565"/>
    </location>
</feature>
<comment type="similarity">
    <text evidence="2">Belongs to the polysaccharide lyase 8 family.</text>
</comment>
<keyword evidence="5" id="KW-0106">Calcium</keyword>
<dbReference type="SUPFAM" id="SSF49863">
    <property type="entry name" value="Hyaluronate lyase-like, C-terminal domain"/>
    <property type="match status" value="1"/>
</dbReference>
<accession>A0AAP2GQQ9</accession>
<comment type="cofactor">
    <cofactor evidence="1">
        <name>Ca(2+)</name>
        <dbReference type="ChEBI" id="CHEBI:29108"/>
    </cofactor>
</comment>
<gene>
    <name evidence="11" type="ORF">KK083_20150</name>
</gene>
<dbReference type="AlphaFoldDB" id="A0AAP2GQQ9"/>
<reference evidence="11 12" key="1">
    <citation type="submission" date="2021-05" db="EMBL/GenBank/DDBJ databases">
        <title>A Polyphasic approach of four new species of the genus Ohtaekwangia: Ohtaekwangia histidinii sp. nov., Ohtaekwangia cretensis sp. nov., Ohtaekwangia indiensis sp. nov., Ohtaekwangia reichenbachii sp. nov. from diverse environment.</title>
        <authorList>
            <person name="Octaviana S."/>
        </authorList>
    </citation>
    <scope>NUCLEOTIDE SEQUENCE [LARGE SCALE GENOMIC DNA]</scope>
    <source>
        <strain evidence="11 12">PWU4</strain>
    </source>
</reference>
<dbReference type="InterPro" id="IPR038970">
    <property type="entry name" value="Lyase_8"/>
</dbReference>
<dbReference type="Gene3D" id="2.60.220.10">
    <property type="entry name" value="Polysaccharide lyase family 8-like, C-terminal"/>
    <property type="match status" value="1"/>
</dbReference>